<keyword evidence="3" id="KW-1185">Reference proteome</keyword>
<accession>A0ABT9AEG0</accession>
<dbReference type="InterPro" id="IPR032710">
    <property type="entry name" value="NTF2-like_dom_sf"/>
</dbReference>
<sequence>MTVTNPEEEAQVRKAIDELTEALRTKNVDQISAAYAPETVMYVLAPPLQNVTGQNAPGAAGVREWLGSFRGPLGYDSRDLHMAVSGDLALAYRLIHISGTRTDGNATDLWVRETLGFRQLDGAWKIIHQHQSVPMYMDGSNKAAVDLKP</sequence>
<dbReference type="Pfam" id="PF13474">
    <property type="entry name" value="SnoaL_3"/>
    <property type="match status" value="1"/>
</dbReference>
<protein>
    <submittedName>
        <fullName evidence="2">Nuclear transport factor 2 family protein</fullName>
    </submittedName>
</protein>
<comment type="caution">
    <text evidence="2">The sequence shown here is derived from an EMBL/GenBank/DDBJ whole genome shotgun (WGS) entry which is preliminary data.</text>
</comment>
<dbReference type="EMBL" id="JAUQSX010000009">
    <property type="protein sequence ID" value="MDO7848199.1"/>
    <property type="molecule type" value="Genomic_DNA"/>
</dbReference>
<evidence type="ECO:0000259" key="1">
    <source>
        <dbReference type="Pfam" id="PF13474"/>
    </source>
</evidence>
<evidence type="ECO:0000313" key="2">
    <source>
        <dbReference type="EMBL" id="MDO7848199.1"/>
    </source>
</evidence>
<name>A0ABT9AEG0_9BACT</name>
<gene>
    <name evidence="2" type="ORF">Q5H92_17665</name>
</gene>
<dbReference type="RefSeq" id="WP_305012880.1">
    <property type="nucleotide sequence ID" value="NZ_JAUQSX010000009.1"/>
</dbReference>
<evidence type="ECO:0000313" key="3">
    <source>
        <dbReference type="Proteomes" id="UP001167796"/>
    </source>
</evidence>
<feature type="domain" description="SnoaL-like" evidence="1">
    <location>
        <begin position="12"/>
        <end position="135"/>
    </location>
</feature>
<dbReference type="SUPFAM" id="SSF54427">
    <property type="entry name" value="NTF2-like"/>
    <property type="match status" value="1"/>
</dbReference>
<dbReference type="Proteomes" id="UP001167796">
    <property type="component" value="Unassembled WGS sequence"/>
</dbReference>
<reference evidence="2" key="1">
    <citation type="submission" date="2023-07" db="EMBL/GenBank/DDBJ databases">
        <authorList>
            <person name="Kim M.K."/>
        </authorList>
    </citation>
    <scope>NUCLEOTIDE SEQUENCE</scope>
    <source>
        <strain evidence="2">M29</strain>
    </source>
</reference>
<dbReference type="Gene3D" id="3.10.450.50">
    <property type="match status" value="1"/>
</dbReference>
<organism evidence="2 3">
    <name type="scientific">Hymenobacter mellowenesis</name>
    <dbReference type="NCBI Taxonomy" id="3063995"/>
    <lineage>
        <taxon>Bacteria</taxon>
        <taxon>Pseudomonadati</taxon>
        <taxon>Bacteroidota</taxon>
        <taxon>Cytophagia</taxon>
        <taxon>Cytophagales</taxon>
        <taxon>Hymenobacteraceae</taxon>
        <taxon>Hymenobacter</taxon>
    </lineage>
</organism>
<proteinExistence type="predicted"/>
<dbReference type="InterPro" id="IPR037401">
    <property type="entry name" value="SnoaL-like"/>
</dbReference>